<comment type="caution">
    <text evidence="1">The sequence shown here is derived from an EMBL/GenBank/DDBJ whole genome shotgun (WGS) entry which is preliminary data.</text>
</comment>
<dbReference type="Proteomes" id="UP000886501">
    <property type="component" value="Unassembled WGS sequence"/>
</dbReference>
<evidence type="ECO:0000313" key="1">
    <source>
        <dbReference type="EMBL" id="KAF9648654.1"/>
    </source>
</evidence>
<evidence type="ECO:0000313" key="2">
    <source>
        <dbReference type="Proteomes" id="UP000886501"/>
    </source>
</evidence>
<proteinExistence type="predicted"/>
<name>A0ACB6ZGF7_THEGA</name>
<feature type="non-terminal residue" evidence="1">
    <location>
        <position position="160"/>
    </location>
</feature>
<reference evidence="1" key="1">
    <citation type="submission" date="2019-10" db="EMBL/GenBank/DDBJ databases">
        <authorList>
            <consortium name="DOE Joint Genome Institute"/>
            <person name="Kuo A."/>
            <person name="Miyauchi S."/>
            <person name="Kiss E."/>
            <person name="Drula E."/>
            <person name="Kohler A."/>
            <person name="Sanchez-Garcia M."/>
            <person name="Andreopoulos B."/>
            <person name="Barry K.W."/>
            <person name="Bonito G."/>
            <person name="Buee M."/>
            <person name="Carver A."/>
            <person name="Chen C."/>
            <person name="Cichocki N."/>
            <person name="Clum A."/>
            <person name="Culley D."/>
            <person name="Crous P.W."/>
            <person name="Fauchery L."/>
            <person name="Girlanda M."/>
            <person name="Hayes R."/>
            <person name="Keri Z."/>
            <person name="Labutti K."/>
            <person name="Lipzen A."/>
            <person name="Lombard V."/>
            <person name="Magnuson J."/>
            <person name="Maillard F."/>
            <person name="Morin E."/>
            <person name="Murat C."/>
            <person name="Nolan M."/>
            <person name="Ohm R."/>
            <person name="Pangilinan J."/>
            <person name="Pereira M."/>
            <person name="Perotto S."/>
            <person name="Peter M."/>
            <person name="Riley R."/>
            <person name="Sitrit Y."/>
            <person name="Stielow B."/>
            <person name="Szollosi G."/>
            <person name="Zifcakova L."/>
            <person name="Stursova M."/>
            <person name="Spatafora J.W."/>
            <person name="Tedersoo L."/>
            <person name="Vaario L.-M."/>
            <person name="Yamada A."/>
            <person name="Yan M."/>
            <person name="Wang P."/>
            <person name="Xu J."/>
            <person name="Bruns T."/>
            <person name="Baldrian P."/>
            <person name="Vilgalys R."/>
            <person name="Henrissat B."/>
            <person name="Grigoriev I.V."/>
            <person name="Hibbett D."/>
            <person name="Nagy L.G."/>
            <person name="Martin F.M."/>
        </authorList>
    </citation>
    <scope>NUCLEOTIDE SEQUENCE</scope>
    <source>
        <strain evidence="1">P2</strain>
    </source>
</reference>
<accession>A0ACB6ZGF7</accession>
<protein>
    <submittedName>
        <fullName evidence="1">Winged helix DNA-binding domain-containing protein</fullName>
    </submittedName>
</protein>
<keyword evidence="1" id="KW-0238">DNA-binding</keyword>
<gene>
    <name evidence="1" type="ORF">BDM02DRAFT_3085105</name>
</gene>
<dbReference type="EMBL" id="MU118010">
    <property type="protein sequence ID" value="KAF9648654.1"/>
    <property type="molecule type" value="Genomic_DNA"/>
</dbReference>
<reference evidence="1" key="2">
    <citation type="journal article" date="2020" name="Nat. Commun.">
        <title>Large-scale genome sequencing of mycorrhizal fungi provides insights into the early evolution of symbiotic traits.</title>
        <authorList>
            <person name="Miyauchi S."/>
            <person name="Kiss E."/>
            <person name="Kuo A."/>
            <person name="Drula E."/>
            <person name="Kohler A."/>
            <person name="Sanchez-Garcia M."/>
            <person name="Morin E."/>
            <person name="Andreopoulos B."/>
            <person name="Barry K.W."/>
            <person name="Bonito G."/>
            <person name="Buee M."/>
            <person name="Carver A."/>
            <person name="Chen C."/>
            <person name="Cichocki N."/>
            <person name="Clum A."/>
            <person name="Culley D."/>
            <person name="Crous P.W."/>
            <person name="Fauchery L."/>
            <person name="Girlanda M."/>
            <person name="Hayes R.D."/>
            <person name="Keri Z."/>
            <person name="LaButti K."/>
            <person name="Lipzen A."/>
            <person name="Lombard V."/>
            <person name="Magnuson J."/>
            <person name="Maillard F."/>
            <person name="Murat C."/>
            <person name="Nolan M."/>
            <person name="Ohm R.A."/>
            <person name="Pangilinan J."/>
            <person name="Pereira M.F."/>
            <person name="Perotto S."/>
            <person name="Peter M."/>
            <person name="Pfister S."/>
            <person name="Riley R."/>
            <person name="Sitrit Y."/>
            <person name="Stielow J.B."/>
            <person name="Szollosi G."/>
            <person name="Zifcakova L."/>
            <person name="Stursova M."/>
            <person name="Spatafora J.W."/>
            <person name="Tedersoo L."/>
            <person name="Vaario L.M."/>
            <person name="Yamada A."/>
            <person name="Yan M."/>
            <person name="Wang P."/>
            <person name="Xu J."/>
            <person name="Bruns T."/>
            <person name="Baldrian P."/>
            <person name="Vilgalys R."/>
            <person name="Dunand C."/>
            <person name="Henrissat B."/>
            <person name="Grigoriev I.V."/>
            <person name="Hibbett D."/>
            <person name="Nagy L.G."/>
            <person name="Martin F.M."/>
        </authorList>
    </citation>
    <scope>NUCLEOTIDE SEQUENCE</scope>
    <source>
        <strain evidence="1">P2</strain>
    </source>
</reference>
<keyword evidence="2" id="KW-1185">Reference proteome</keyword>
<organism evidence="1 2">
    <name type="scientific">Thelephora ganbajun</name>
    <name type="common">Ganba fungus</name>
    <dbReference type="NCBI Taxonomy" id="370292"/>
    <lineage>
        <taxon>Eukaryota</taxon>
        <taxon>Fungi</taxon>
        <taxon>Dikarya</taxon>
        <taxon>Basidiomycota</taxon>
        <taxon>Agaricomycotina</taxon>
        <taxon>Agaricomycetes</taxon>
        <taxon>Thelephorales</taxon>
        <taxon>Thelephoraceae</taxon>
        <taxon>Thelephora</taxon>
    </lineage>
</organism>
<sequence>MIIDPKSAQFISWTELGTSFVVSNVAEFSRTILGSHFKHNNFSSFVRQLNMYGFHKINRTPRSQRSSSDVQTWEFSHHKFLRGRPDLLEEIKRKTMDPDPSLTSLKQRLELPGEIVVQLTAMKDENRRIRKDLELERRKVSRLTVAVKTMWDVVERTFPG</sequence>